<proteinExistence type="predicted"/>
<protein>
    <submittedName>
        <fullName evidence="2">Uncharacterized protein</fullName>
    </submittedName>
</protein>
<comment type="caution">
    <text evidence="2">The sequence shown here is derived from an EMBL/GenBank/DDBJ whole genome shotgun (WGS) entry which is preliminary data.</text>
</comment>
<reference evidence="3" key="1">
    <citation type="journal article" date="2019" name="Int. J. Syst. Evol. Microbiol.">
        <title>The Global Catalogue of Microorganisms (GCM) 10K type strain sequencing project: providing services to taxonomists for standard genome sequencing and annotation.</title>
        <authorList>
            <consortium name="The Broad Institute Genomics Platform"/>
            <consortium name="The Broad Institute Genome Sequencing Center for Infectious Disease"/>
            <person name="Wu L."/>
            <person name="Ma J."/>
        </authorList>
    </citation>
    <scope>NUCLEOTIDE SEQUENCE [LARGE SCALE GENOMIC DNA]</scope>
    <source>
        <strain evidence="3">KCTC 42282</strain>
    </source>
</reference>
<sequence length="210" mass="23104">MTERPENFAAGVAATVLALVIWTTAQAQETGAAPPNAARTPPAASVQLPNGVVVDLPEGWRLDGPARGQVSRTGLRRVQFVCESERCQKTEETCTILMRDTDIEGADDDARTRALYASPMKRYFRLRAVLKATGRDAELRQPLELTRIGERNWQRVETDARHNFKSGLFAETVVNGRYVGGICKTCERGAVRHQDGLAILSSLRPDADAR</sequence>
<evidence type="ECO:0000313" key="2">
    <source>
        <dbReference type="EMBL" id="MFC3639281.1"/>
    </source>
</evidence>
<feature type="signal peptide" evidence="1">
    <location>
        <begin position="1"/>
        <end position="27"/>
    </location>
</feature>
<accession>A0ABV7ULD6</accession>
<gene>
    <name evidence="2" type="ORF">ACFONL_18215</name>
</gene>
<dbReference type="RefSeq" id="WP_191318604.1">
    <property type="nucleotide sequence ID" value="NZ_BNCG01000003.1"/>
</dbReference>
<name>A0ABV7ULD6_9HYPH</name>
<dbReference type="Proteomes" id="UP001595704">
    <property type="component" value="Unassembled WGS sequence"/>
</dbReference>
<evidence type="ECO:0000256" key="1">
    <source>
        <dbReference type="SAM" id="SignalP"/>
    </source>
</evidence>
<dbReference type="EMBL" id="JBHRYC010000086">
    <property type="protein sequence ID" value="MFC3639281.1"/>
    <property type="molecule type" value="Genomic_DNA"/>
</dbReference>
<organism evidence="2 3">
    <name type="scientific">Camelimonas fluminis</name>
    <dbReference type="NCBI Taxonomy" id="1576911"/>
    <lineage>
        <taxon>Bacteria</taxon>
        <taxon>Pseudomonadati</taxon>
        <taxon>Pseudomonadota</taxon>
        <taxon>Alphaproteobacteria</taxon>
        <taxon>Hyphomicrobiales</taxon>
        <taxon>Chelatococcaceae</taxon>
        <taxon>Camelimonas</taxon>
    </lineage>
</organism>
<keyword evidence="3" id="KW-1185">Reference proteome</keyword>
<feature type="chain" id="PRO_5046634299" evidence="1">
    <location>
        <begin position="28"/>
        <end position="210"/>
    </location>
</feature>
<evidence type="ECO:0000313" key="3">
    <source>
        <dbReference type="Proteomes" id="UP001595704"/>
    </source>
</evidence>
<keyword evidence="1" id="KW-0732">Signal</keyword>